<dbReference type="EMBL" id="BAAARV010000004">
    <property type="protein sequence ID" value="GAA2327602.1"/>
    <property type="molecule type" value="Genomic_DNA"/>
</dbReference>
<organism evidence="1 2">
    <name type="scientific">Dactylosporangium salmoneum</name>
    <dbReference type="NCBI Taxonomy" id="53361"/>
    <lineage>
        <taxon>Bacteria</taxon>
        <taxon>Bacillati</taxon>
        <taxon>Actinomycetota</taxon>
        <taxon>Actinomycetes</taxon>
        <taxon>Micromonosporales</taxon>
        <taxon>Micromonosporaceae</taxon>
        <taxon>Dactylosporangium</taxon>
    </lineage>
</organism>
<keyword evidence="2" id="KW-1185">Reference proteome</keyword>
<gene>
    <name evidence="1" type="ORF">GCM10010170_003500</name>
</gene>
<comment type="caution">
    <text evidence="1">The sequence shown here is derived from an EMBL/GenBank/DDBJ whole genome shotgun (WGS) entry which is preliminary data.</text>
</comment>
<reference evidence="1 2" key="1">
    <citation type="journal article" date="2019" name="Int. J. Syst. Evol. Microbiol.">
        <title>The Global Catalogue of Microorganisms (GCM) 10K type strain sequencing project: providing services to taxonomists for standard genome sequencing and annotation.</title>
        <authorList>
            <consortium name="The Broad Institute Genomics Platform"/>
            <consortium name="The Broad Institute Genome Sequencing Center for Infectious Disease"/>
            <person name="Wu L."/>
            <person name="Ma J."/>
        </authorList>
    </citation>
    <scope>NUCLEOTIDE SEQUENCE [LARGE SCALE GENOMIC DNA]</scope>
    <source>
        <strain evidence="1 2">JCM 3272</strain>
    </source>
</reference>
<proteinExistence type="predicted"/>
<dbReference type="Proteomes" id="UP001501444">
    <property type="component" value="Unassembled WGS sequence"/>
</dbReference>
<dbReference type="RefSeq" id="WP_344610389.1">
    <property type="nucleotide sequence ID" value="NZ_BAAARV010000004.1"/>
</dbReference>
<protein>
    <submittedName>
        <fullName evidence="1">Uncharacterized protein</fullName>
    </submittedName>
</protein>
<accession>A0ABN3FD00</accession>
<evidence type="ECO:0000313" key="1">
    <source>
        <dbReference type="EMBL" id="GAA2327602.1"/>
    </source>
</evidence>
<evidence type="ECO:0000313" key="2">
    <source>
        <dbReference type="Proteomes" id="UP001501444"/>
    </source>
</evidence>
<name>A0ABN3FD00_9ACTN</name>
<sequence length="86" mass="9423">MRLLARREAHPEWCAQGHACGLGEHRSDPHVVDVPGAGRIVVVRVLGRDGSEHAEVRGTVRLPSPEVVARKRLLKLLHDVVTALGR</sequence>